<dbReference type="Proteomes" id="UP000839644">
    <property type="component" value="Unassembled WGS sequence"/>
</dbReference>
<organism evidence="5">
    <name type="scientific">Salmonella enterica subsp. enterica serovar Java</name>
    <dbReference type="NCBI Taxonomy" id="224729"/>
    <lineage>
        <taxon>Bacteria</taxon>
        <taxon>Pseudomonadati</taxon>
        <taxon>Pseudomonadota</taxon>
        <taxon>Gammaproteobacteria</taxon>
        <taxon>Enterobacterales</taxon>
        <taxon>Enterobacteriaceae</taxon>
        <taxon>Salmonella</taxon>
    </lineage>
</organism>
<dbReference type="GO" id="GO:0003677">
    <property type="term" value="F:DNA binding"/>
    <property type="evidence" value="ECO:0007669"/>
    <property type="project" value="UniProtKB-KW"/>
</dbReference>
<dbReference type="CDD" id="cd06170">
    <property type="entry name" value="LuxR_C_like"/>
    <property type="match status" value="1"/>
</dbReference>
<dbReference type="GO" id="GO:0006355">
    <property type="term" value="P:regulation of DNA-templated transcription"/>
    <property type="evidence" value="ECO:0007669"/>
    <property type="project" value="InterPro"/>
</dbReference>
<gene>
    <name evidence="5" type="ORF">AU894_19235</name>
</gene>
<keyword evidence="3" id="KW-0804">Transcription</keyword>
<sequence length="69" mass="8236">MLKLTKKEKDICQMILSGDTNKEISNKTHRSVHTINAHIKNVYRNNNIKNRMQLCRALFMEEYVDEKQQ</sequence>
<dbReference type="InterPro" id="IPR016032">
    <property type="entry name" value="Sig_transdc_resp-reg_C-effctor"/>
</dbReference>
<dbReference type="Pfam" id="PF00196">
    <property type="entry name" value="GerE"/>
    <property type="match status" value="1"/>
</dbReference>
<dbReference type="PANTHER" id="PTHR44688">
    <property type="entry name" value="DNA-BINDING TRANSCRIPTIONAL ACTIVATOR DEVR_DOSR"/>
    <property type="match status" value="1"/>
</dbReference>
<evidence type="ECO:0000313" key="5">
    <source>
        <dbReference type="EMBL" id="EAB8478312.1"/>
    </source>
</evidence>
<evidence type="ECO:0000259" key="4">
    <source>
        <dbReference type="PROSITE" id="PS50043"/>
    </source>
</evidence>
<protein>
    <submittedName>
        <fullName evidence="5">LuxR family transcriptional regulator</fullName>
    </submittedName>
</protein>
<dbReference type="EMBL" id="AAAFYZ010000056">
    <property type="protein sequence ID" value="EAB8478312.1"/>
    <property type="molecule type" value="Genomic_DNA"/>
</dbReference>
<accession>A0A3Y9C318</accession>
<dbReference type="PROSITE" id="PS50043">
    <property type="entry name" value="HTH_LUXR_2"/>
    <property type="match status" value="1"/>
</dbReference>
<evidence type="ECO:0000256" key="3">
    <source>
        <dbReference type="ARBA" id="ARBA00023163"/>
    </source>
</evidence>
<evidence type="ECO:0000256" key="1">
    <source>
        <dbReference type="ARBA" id="ARBA00023015"/>
    </source>
</evidence>
<dbReference type="PRINTS" id="PR00038">
    <property type="entry name" value="HTHLUXR"/>
</dbReference>
<dbReference type="Gene3D" id="1.10.10.10">
    <property type="entry name" value="Winged helix-like DNA-binding domain superfamily/Winged helix DNA-binding domain"/>
    <property type="match status" value="1"/>
</dbReference>
<dbReference type="AlphaFoldDB" id="A0A3Y9C318"/>
<reference evidence="5" key="1">
    <citation type="submission" date="2018-08" db="EMBL/GenBank/DDBJ databases">
        <authorList>
            <person name="Ashton P.M."/>
            <person name="Dallman T."/>
            <person name="Nair S."/>
            <person name="De Pinna E."/>
            <person name="Peters T."/>
            <person name="Grant K."/>
        </authorList>
    </citation>
    <scope>NUCLEOTIDE SEQUENCE [LARGE SCALE GENOMIC DNA]</scope>
    <source>
        <strain evidence="5">43913</strain>
    </source>
</reference>
<keyword evidence="1" id="KW-0805">Transcription regulation</keyword>
<comment type="caution">
    <text evidence="5">The sequence shown here is derived from an EMBL/GenBank/DDBJ whole genome shotgun (WGS) entry which is preliminary data.</text>
</comment>
<keyword evidence="2" id="KW-0238">DNA-binding</keyword>
<dbReference type="InterPro" id="IPR036388">
    <property type="entry name" value="WH-like_DNA-bd_sf"/>
</dbReference>
<name>A0A3Y9C318_SALEB</name>
<evidence type="ECO:0000256" key="2">
    <source>
        <dbReference type="ARBA" id="ARBA00023125"/>
    </source>
</evidence>
<dbReference type="SMART" id="SM00421">
    <property type="entry name" value="HTH_LUXR"/>
    <property type="match status" value="1"/>
</dbReference>
<proteinExistence type="predicted"/>
<dbReference type="PANTHER" id="PTHR44688:SF16">
    <property type="entry name" value="DNA-BINDING TRANSCRIPTIONAL ACTIVATOR DEVR_DOSR"/>
    <property type="match status" value="1"/>
</dbReference>
<dbReference type="SUPFAM" id="SSF46894">
    <property type="entry name" value="C-terminal effector domain of the bipartite response regulators"/>
    <property type="match status" value="1"/>
</dbReference>
<dbReference type="InterPro" id="IPR000792">
    <property type="entry name" value="Tscrpt_reg_LuxR_C"/>
</dbReference>
<feature type="domain" description="HTH luxR-type" evidence="4">
    <location>
        <begin position="1"/>
        <end position="62"/>
    </location>
</feature>